<dbReference type="GO" id="GO:0000209">
    <property type="term" value="P:protein polyubiquitination"/>
    <property type="evidence" value="ECO:0007669"/>
    <property type="project" value="TreeGrafter"/>
</dbReference>
<evidence type="ECO:0000313" key="2">
    <source>
        <dbReference type="EMBL" id="KAJ7384747.1"/>
    </source>
</evidence>
<keyword evidence="3" id="KW-1185">Reference proteome</keyword>
<dbReference type="OrthoDB" id="5952621at2759"/>
<dbReference type="InterPro" id="IPR001810">
    <property type="entry name" value="F-box_dom"/>
</dbReference>
<dbReference type="SUPFAM" id="SSF81383">
    <property type="entry name" value="F-box domain"/>
    <property type="match status" value="1"/>
</dbReference>
<dbReference type="EMBL" id="MU825885">
    <property type="protein sequence ID" value="KAJ7384747.1"/>
    <property type="molecule type" value="Genomic_DNA"/>
</dbReference>
<evidence type="ECO:0000259" key="1">
    <source>
        <dbReference type="Pfam" id="PF00646"/>
    </source>
</evidence>
<dbReference type="AlphaFoldDB" id="A0A9X0D2F6"/>
<protein>
    <submittedName>
        <fullName evidence="2">Regulation of skeletal muscle fiber development</fullName>
    </submittedName>
</protein>
<gene>
    <name evidence="2" type="primary">FBXO22_3</name>
    <name evidence="2" type="ORF">OS493_020336</name>
</gene>
<proteinExistence type="predicted"/>
<organism evidence="2 3">
    <name type="scientific">Desmophyllum pertusum</name>
    <dbReference type="NCBI Taxonomy" id="174260"/>
    <lineage>
        <taxon>Eukaryota</taxon>
        <taxon>Metazoa</taxon>
        <taxon>Cnidaria</taxon>
        <taxon>Anthozoa</taxon>
        <taxon>Hexacorallia</taxon>
        <taxon>Scleractinia</taxon>
        <taxon>Caryophylliina</taxon>
        <taxon>Caryophylliidae</taxon>
        <taxon>Desmophyllum</taxon>
    </lineage>
</organism>
<dbReference type="Pfam" id="PF00646">
    <property type="entry name" value="F-box"/>
    <property type="match status" value="1"/>
</dbReference>
<accession>A0A9X0D2F6</accession>
<dbReference type="Proteomes" id="UP001163046">
    <property type="component" value="Unassembled WGS sequence"/>
</dbReference>
<feature type="domain" description="F-box" evidence="1">
    <location>
        <begin position="16"/>
        <end position="45"/>
    </location>
</feature>
<sequence length="370" mass="42303">MSGTSNRAGSFLPYVPEIVDMILRYLPAKELRSTARVSTMWRNIAMRILHSRTTWSVHYLADKLITGNEIDNVIENMFTEPRMVIQLSHREIWFTRREPRRRRNEERQLVRSVFNLFSKLPPGCATLGCTTERIVFQQPIDDLTPDHIHHLKTGHMFVCAPHMPGVDYHHVYLRTPKPPPANNWCDMFDLPANTPVKLVILIALSASRDFIPFIAAGIRETFGEQVVIFGGVGHDRLFIDGLVKRARVVALFISGQQFRACAGLLNNGSNADFYTPAHRLIEEASEDGFTPKFSLLFTSRFVHKGQAFYSSSQTAFKDGFTNTPMLGFYSYGEYCLTEKDTGVTKINDFKRLMRYNSAIYCVCSYRNEPQ</sequence>
<dbReference type="GO" id="GO:0032436">
    <property type="term" value="P:positive regulation of proteasomal ubiquitin-dependent protein catabolic process"/>
    <property type="evidence" value="ECO:0007669"/>
    <property type="project" value="TreeGrafter"/>
</dbReference>
<comment type="caution">
    <text evidence="2">The sequence shown here is derived from an EMBL/GenBank/DDBJ whole genome shotgun (WGS) entry which is preliminary data.</text>
</comment>
<dbReference type="PANTHER" id="PTHR14939:SF5">
    <property type="entry name" value="F-BOX ONLY PROTEIN 22"/>
    <property type="match status" value="1"/>
</dbReference>
<dbReference type="PANTHER" id="PTHR14939">
    <property type="entry name" value="F-BOX ONLY PROTEIN 22"/>
    <property type="match status" value="1"/>
</dbReference>
<evidence type="ECO:0000313" key="3">
    <source>
        <dbReference type="Proteomes" id="UP001163046"/>
    </source>
</evidence>
<reference evidence="2" key="1">
    <citation type="submission" date="2023-01" db="EMBL/GenBank/DDBJ databases">
        <title>Genome assembly of the deep-sea coral Lophelia pertusa.</title>
        <authorList>
            <person name="Herrera S."/>
            <person name="Cordes E."/>
        </authorList>
    </citation>
    <scope>NUCLEOTIDE SEQUENCE</scope>
    <source>
        <strain evidence="2">USNM1676648</strain>
        <tissue evidence="2">Polyp</tissue>
    </source>
</reference>
<dbReference type="InterPro" id="IPR036047">
    <property type="entry name" value="F-box-like_dom_sf"/>
</dbReference>
<name>A0A9X0D2F6_9CNID</name>